<organism evidence="5">
    <name type="scientific">uncultured Dysgonomonas sp</name>
    <dbReference type="NCBI Taxonomy" id="206096"/>
    <lineage>
        <taxon>Bacteria</taxon>
        <taxon>Pseudomonadati</taxon>
        <taxon>Bacteroidota</taxon>
        <taxon>Bacteroidia</taxon>
        <taxon>Bacteroidales</taxon>
        <taxon>Dysgonomonadaceae</taxon>
        <taxon>Dysgonomonas</taxon>
        <taxon>environmental samples</taxon>
    </lineage>
</organism>
<dbReference type="PANTHER" id="PTHR32347">
    <property type="entry name" value="EFFLUX SYSTEM COMPONENT YKNX-RELATED"/>
    <property type="match status" value="1"/>
</dbReference>
<dbReference type="AlphaFoldDB" id="A0A212JZK2"/>
<dbReference type="PANTHER" id="PTHR32347:SF23">
    <property type="entry name" value="BLL5650 PROTEIN"/>
    <property type="match status" value="1"/>
</dbReference>
<accession>A0A212JZK2</accession>
<name>A0A212JZK2_9BACT</name>
<gene>
    <name evidence="5" type="ORF">KL86DYS1_30944</name>
</gene>
<evidence type="ECO:0000313" key="5">
    <source>
        <dbReference type="EMBL" id="SBW04826.1"/>
    </source>
</evidence>
<evidence type="ECO:0000256" key="2">
    <source>
        <dbReference type="ARBA" id="ARBA00023054"/>
    </source>
</evidence>
<evidence type="ECO:0000259" key="4">
    <source>
        <dbReference type="Pfam" id="PF25917"/>
    </source>
</evidence>
<sequence>MNTIKNILYFSFAILLSSCGRGNGDYDASGVFETTEVIVSAEANGKIMQFDITEGQLLDAGREIGYIDTVQLYLKKMQLLANMKSVKTRYTDVPRQIAATKQQIATQRNELRRFENLVKANAANQKQVDEINAQILVLERQLAAQTETLENSNRGVSEESTGLDIQVAQLNDQLQKSIITSPIKGTVLSKYAEQGELATQGRVLFKIADMDNMFLRAYITSGQLTEVKIGQQVRVFADFGEKDMKEYTGTITWISDKSEFTPKTIQTRDERANLVYAVKIAVKNDGYLKKGMYGELKLN</sequence>
<feature type="coiled-coil region" evidence="3">
    <location>
        <begin position="97"/>
        <end position="148"/>
    </location>
</feature>
<dbReference type="RefSeq" id="WP_296943124.1">
    <property type="nucleotide sequence ID" value="NZ_LT599032.1"/>
</dbReference>
<feature type="domain" description="Multidrug resistance protein MdtA-like barrel-sandwich hybrid" evidence="4">
    <location>
        <begin position="37"/>
        <end position="204"/>
    </location>
</feature>
<dbReference type="PROSITE" id="PS51257">
    <property type="entry name" value="PROKAR_LIPOPROTEIN"/>
    <property type="match status" value="1"/>
</dbReference>
<dbReference type="Gene3D" id="2.40.30.170">
    <property type="match status" value="1"/>
</dbReference>
<dbReference type="InterPro" id="IPR050465">
    <property type="entry name" value="UPF0194_transport"/>
</dbReference>
<keyword evidence="2 3" id="KW-0175">Coiled coil</keyword>
<dbReference type="InterPro" id="IPR058625">
    <property type="entry name" value="MdtA-like_BSH"/>
</dbReference>
<evidence type="ECO:0000256" key="1">
    <source>
        <dbReference type="ARBA" id="ARBA00004196"/>
    </source>
</evidence>
<dbReference type="GO" id="GO:0030313">
    <property type="term" value="C:cell envelope"/>
    <property type="evidence" value="ECO:0007669"/>
    <property type="project" value="UniProtKB-SubCell"/>
</dbReference>
<dbReference type="Gene3D" id="2.40.50.100">
    <property type="match status" value="1"/>
</dbReference>
<comment type="subcellular location">
    <subcellularLocation>
        <location evidence="1">Cell envelope</location>
    </subcellularLocation>
</comment>
<dbReference type="EMBL" id="FLUM01000003">
    <property type="protein sequence ID" value="SBW04826.1"/>
    <property type="molecule type" value="Genomic_DNA"/>
</dbReference>
<evidence type="ECO:0000256" key="3">
    <source>
        <dbReference type="SAM" id="Coils"/>
    </source>
</evidence>
<dbReference type="Pfam" id="PF25917">
    <property type="entry name" value="BSH_RND"/>
    <property type="match status" value="1"/>
</dbReference>
<reference evidence="5" key="1">
    <citation type="submission" date="2016-04" db="EMBL/GenBank/DDBJ databases">
        <authorList>
            <person name="Evans L.H."/>
            <person name="Alamgir A."/>
            <person name="Owens N."/>
            <person name="Weber N.D."/>
            <person name="Virtaneva K."/>
            <person name="Barbian K."/>
            <person name="Babar A."/>
            <person name="Rosenke K."/>
        </authorList>
    </citation>
    <scope>NUCLEOTIDE SEQUENCE</scope>
    <source>
        <strain evidence="5">86-1</strain>
    </source>
</reference>
<proteinExistence type="predicted"/>
<dbReference type="SUPFAM" id="SSF111369">
    <property type="entry name" value="HlyD-like secretion proteins"/>
    <property type="match status" value="1"/>
</dbReference>
<protein>
    <recommendedName>
        <fullName evidence="4">Multidrug resistance protein MdtA-like barrel-sandwich hybrid domain-containing protein</fullName>
    </recommendedName>
</protein>